<dbReference type="EMBL" id="ML770520">
    <property type="protein sequence ID" value="KAE9383371.1"/>
    <property type="molecule type" value="Genomic_DNA"/>
</dbReference>
<keyword evidence="2" id="KW-1185">Reference proteome</keyword>
<organism evidence="1 2">
    <name type="scientific">Gymnopus androsaceus JB14</name>
    <dbReference type="NCBI Taxonomy" id="1447944"/>
    <lineage>
        <taxon>Eukaryota</taxon>
        <taxon>Fungi</taxon>
        <taxon>Dikarya</taxon>
        <taxon>Basidiomycota</taxon>
        <taxon>Agaricomycotina</taxon>
        <taxon>Agaricomycetes</taxon>
        <taxon>Agaricomycetidae</taxon>
        <taxon>Agaricales</taxon>
        <taxon>Marasmiineae</taxon>
        <taxon>Omphalotaceae</taxon>
        <taxon>Gymnopus</taxon>
    </lineage>
</organism>
<dbReference type="OrthoDB" id="3262705at2759"/>
<dbReference type="AlphaFoldDB" id="A0A6A4GD68"/>
<evidence type="ECO:0000313" key="1">
    <source>
        <dbReference type="EMBL" id="KAE9383371.1"/>
    </source>
</evidence>
<proteinExistence type="predicted"/>
<protein>
    <submittedName>
        <fullName evidence="1">Uncharacterized protein</fullName>
    </submittedName>
</protein>
<dbReference type="Proteomes" id="UP000799118">
    <property type="component" value="Unassembled WGS sequence"/>
</dbReference>
<name>A0A6A4GD68_9AGAR</name>
<sequence>MLQSLCPPGHMYATRAYQPSFLYGNYNRWLELPIRHSRGALWERQRSSHNHRVCPAIQLSSEAKATLDASVQDATLTRKHNYVQKFLDWTRWREAQTQRCTSCQRDRALQLCGEPLLVVPQEAQLEPHISAIKGWTLHKGQPWLGGERLNSVLNGVERRAPP</sequence>
<accession>A0A6A4GD68</accession>
<evidence type="ECO:0000313" key="2">
    <source>
        <dbReference type="Proteomes" id="UP000799118"/>
    </source>
</evidence>
<gene>
    <name evidence="1" type="ORF">BT96DRAFT_69754</name>
</gene>
<reference evidence="1" key="1">
    <citation type="journal article" date="2019" name="Environ. Microbiol.">
        <title>Fungal ecological strategies reflected in gene transcription - a case study of two litter decomposers.</title>
        <authorList>
            <person name="Barbi F."/>
            <person name="Kohler A."/>
            <person name="Barry K."/>
            <person name="Baskaran P."/>
            <person name="Daum C."/>
            <person name="Fauchery L."/>
            <person name="Ihrmark K."/>
            <person name="Kuo A."/>
            <person name="LaButti K."/>
            <person name="Lipzen A."/>
            <person name="Morin E."/>
            <person name="Grigoriev I.V."/>
            <person name="Henrissat B."/>
            <person name="Lindahl B."/>
            <person name="Martin F."/>
        </authorList>
    </citation>
    <scope>NUCLEOTIDE SEQUENCE</scope>
    <source>
        <strain evidence="1">JB14</strain>
    </source>
</reference>